<gene>
    <name evidence="2" type="ORF">GMARGA_LOCUS1364</name>
</gene>
<evidence type="ECO:0000313" key="3">
    <source>
        <dbReference type="Proteomes" id="UP000789901"/>
    </source>
</evidence>
<dbReference type="Pfam" id="PF24209">
    <property type="entry name" value="DUF7431"/>
    <property type="match status" value="1"/>
</dbReference>
<protein>
    <submittedName>
        <fullName evidence="2">21932_t:CDS:1</fullName>
    </submittedName>
</protein>
<sequence>MNKNEKSLTGATKKITVINKNDINISVILENDPSLCEVRNKLTTNYRLKIQNSICFTTKDEALIDINDEVEYKLSDILYENKIYLAKEPRINWKVLEGKFKLGNGRNYNDDKNKLGGGKVFSIVKCEFYIPENDEEIYFHTMTLSSINDLFKNKTLFLDPQSEIPHIAQQDNSEEASKYKFQYIVKAILEIKEVDFTKKFTDLVEEAIELKDLNKLKYIIENFGQFIPKTIMFGGRLHYKFTTYTGWTIQLQDSLIFGGNKEKMIQGKEDDWIFSLKNSDLWDIIEFRGPMSIFDFIPFDLKNKIRELNGKTILYSYIQDHDFEMHGLNIVELKMPQNIVSIFSNKDVDPQVFATASNMEENFPCILYIQPPPSIPKVIINCTKDNPNQEKPYRVKIRCMVVGNDLSFNSILNLGHFHLQSICCDYNALKSVLNLDNTVLFVCVSLYGYDLKEKKYFTHSLSDLKFNLLYTKYPNPNISYFKAGEDSFVEKTSKVKHPEFINFHKKGHNQTDQGFISGKNEHFFIKLLDGLYPKAHTYWEVVVDKLMKVIIDKLI</sequence>
<proteinExistence type="predicted"/>
<accession>A0ABM8VZ52</accession>
<keyword evidence="3" id="KW-1185">Reference proteome</keyword>
<name>A0ABM8VZ52_GIGMA</name>
<evidence type="ECO:0000313" key="2">
    <source>
        <dbReference type="EMBL" id="CAG8483601.1"/>
    </source>
</evidence>
<dbReference type="InterPro" id="IPR055854">
    <property type="entry name" value="DUF7431"/>
</dbReference>
<organism evidence="2 3">
    <name type="scientific">Gigaspora margarita</name>
    <dbReference type="NCBI Taxonomy" id="4874"/>
    <lineage>
        <taxon>Eukaryota</taxon>
        <taxon>Fungi</taxon>
        <taxon>Fungi incertae sedis</taxon>
        <taxon>Mucoromycota</taxon>
        <taxon>Glomeromycotina</taxon>
        <taxon>Glomeromycetes</taxon>
        <taxon>Diversisporales</taxon>
        <taxon>Gigasporaceae</taxon>
        <taxon>Gigaspora</taxon>
    </lineage>
</organism>
<comment type="caution">
    <text evidence="2">The sequence shown here is derived from an EMBL/GenBank/DDBJ whole genome shotgun (WGS) entry which is preliminary data.</text>
</comment>
<feature type="domain" description="DUF7431" evidence="1">
    <location>
        <begin position="313"/>
        <end position="433"/>
    </location>
</feature>
<reference evidence="2 3" key="1">
    <citation type="submission" date="2021-06" db="EMBL/GenBank/DDBJ databases">
        <authorList>
            <person name="Kallberg Y."/>
            <person name="Tangrot J."/>
            <person name="Rosling A."/>
        </authorList>
    </citation>
    <scope>NUCLEOTIDE SEQUENCE [LARGE SCALE GENOMIC DNA]</scope>
    <source>
        <strain evidence="2 3">120-4 pot B 10/14</strain>
    </source>
</reference>
<dbReference type="Proteomes" id="UP000789901">
    <property type="component" value="Unassembled WGS sequence"/>
</dbReference>
<dbReference type="EMBL" id="CAJVQB010000349">
    <property type="protein sequence ID" value="CAG8483601.1"/>
    <property type="molecule type" value="Genomic_DNA"/>
</dbReference>
<evidence type="ECO:0000259" key="1">
    <source>
        <dbReference type="Pfam" id="PF24209"/>
    </source>
</evidence>